<accession>A0A026WF17</accession>
<dbReference type="STRING" id="2015173.A0A026WF17"/>
<name>A0A026WF17_OOCBI</name>
<evidence type="ECO:0000256" key="2">
    <source>
        <dbReference type="SAM" id="MobiDB-lite"/>
    </source>
</evidence>
<feature type="coiled-coil region" evidence="1">
    <location>
        <begin position="39"/>
        <end position="133"/>
    </location>
</feature>
<dbReference type="Proteomes" id="UP000053097">
    <property type="component" value="Unassembled WGS sequence"/>
</dbReference>
<sequence length="580" mass="65977">MRLLVFLTLLYCFCIDVGHTREITHEDIKDAMLSLVHMMRENTEKLERHEARERQLGEQLKKTINVLTKRVFAVDGLKLQLTKLDERIAGIENLIAQRDERERIQMQKTADSLEDLENRLEGWLTDIENKVAEVNSRPEATPAQDNGLTDLLGKLNSTETNLMGEIARLKDDMHNNAARMKEKESGSLMDKTHVIHSEVQDVAARIGDIEISLEKIKQMTQSVQDRSQWTDLAPSFDEHIRTLVRVQELVEDTSDKLRELPKVKEMQTMHNETQTMLQETKHALKDILTRNMDDTENKIAEANMETKDSVTALRMDLANNAERVKQGLQNLEKGQSVMVSMADHVLDTKKRVEYGVHQILLEVGDLVRAQSNNINSTLNQRFDGISNDIMDNQNGALANLTTKMEQEMNKVWRQINVMYQQMTESARALDKLHQQNEAYVNGTTSTMGGMESKPRKLILSKFIQILYVSPQSINLADSETPQVGEITKRMVEVDDNLNYLLGRLSLVTQEFNQIKIGLGTALDNIKASFKVVQEKALDLPHPGPHPLPEDYKDPTESETKKPDGKAPLDFLDHLSNVPSN</sequence>
<keyword evidence="1" id="KW-0175">Coiled coil</keyword>
<keyword evidence="3" id="KW-0732">Signal</keyword>
<dbReference type="AlphaFoldDB" id="A0A026WF17"/>
<dbReference type="PANTHER" id="PTHR39960:SF1">
    <property type="entry name" value="LD34147P"/>
    <property type="match status" value="1"/>
</dbReference>
<proteinExistence type="predicted"/>
<keyword evidence="5" id="KW-1185">Reference proteome</keyword>
<feature type="chain" id="PRO_5001545740" description="Paramyosin" evidence="3">
    <location>
        <begin position="21"/>
        <end position="580"/>
    </location>
</feature>
<evidence type="ECO:0000313" key="5">
    <source>
        <dbReference type="Proteomes" id="UP000053097"/>
    </source>
</evidence>
<dbReference type="PANTHER" id="PTHR39960">
    <property type="entry name" value="LD34147P"/>
    <property type="match status" value="1"/>
</dbReference>
<feature type="region of interest" description="Disordered" evidence="2">
    <location>
        <begin position="537"/>
        <end position="580"/>
    </location>
</feature>
<feature type="compositionally biased region" description="Basic and acidic residues" evidence="2">
    <location>
        <begin position="547"/>
        <end position="572"/>
    </location>
</feature>
<evidence type="ECO:0000313" key="4">
    <source>
        <dbReference type="EMBL" id="EZA54710.1"/>
    </source>
</evidence>
<dbReference type="GO" id="GO:0005886">
    <property type="term" value="C:plasma membrane"/>
    <property type="evidence" value="ECO:0007669"/>
    <property type="project" value="TreeGrafter"/>
</dbReference>
<protein>
    <recommendedName>
        <fullName evidence="6">Paramyosin</fullName>
    </recommendedName>
</protein>
<evidence type="ECO:0000256" key="1">
    <source>
        <dbReference type="SAM" id="Coils"/>
    </source>
</evidence>
<evidence type="ECO:0000256" key="3">
    <source>
        <dbReference type="SAM" id="SignalP"/>
    </source>
</evidence>
<dbReference type="OMA" id="EMLGLMQ"/>
<dbReference type="EMBL" id="KK107238">
    <property type="protein sequence ID" value="EZA54710.1"/>
    <property type="molecule type" value="Genomic_DNA"/>
</dbReference>
<gene>
    <name evidence="4" type="ORF">X777_04995</name>
</gene>
<reference evidence="4 5" key="1">
    <citation type="journal article" date="2014" name="Curr. Biol.">
        <title>The genome of the clonal raider ant Cerapachys biroi.</title>
        <authorList>
            <person name="Oxley P.R."/>
            <person name="Ji L."/>
            <person name="Fetter-Pruneda I."/>
            <person name="McKenzie S.K."/>
            <person name="Li C."/>
            <person name="Hu H."/>
            <person name="Zhang G."/>
            <person name="Kronauer D.J."/>
        </authorList>
    </citation>
    <scope>NUCLEOTIDE SEQUENCE [LARGE SCALE GENOMIC DNA]</scope>
</reference>
<organism evidence="4 5">
    <name type="scientific">Ooceraea biroi</name>
    <name type="common">Clonal raider ant</name>
    <name type="synonym">Cerapachys biroi</name>
    <dbReference type="NCBI Taxonomy" id="2015173"/>
    <lineage>
        <taxon>Eukaryota</taxon>
        <taxon>Metazoa</taxon>
        <taxon>Ecdysozoa</taxon>
        <taxon>Arthropoda</taxon>
        <taxon>Hexapoda</taxon>
        <taxon>Insecta</taxon>
        <taxon>Pterygota</taxon>
        <taxon>Neoptera</taxon>
        <taxon>Endopterygota</taxon>
        <taxon>Hymenoptera</taxon>
        <taxon>Apocrita</taxon>
        <taxon>Aculeata</taxon>
        <taxon>Formicoidea</taxon>
        <taxon>Formicidae</taxon>
        <taxon>Dorylinae</taxon>
        <taxon>Ooceraea</taxon>
    </lineage>
</organism>
<dbReference type="OrthoDB" id="8190635at2759"/>
<feature type="signal peptide" evidence="3">
    <location>
        <begin position="1"/>
        <end position="20"/>
    </location>
</feature>
<evidence type="ECO:0008006" key="6">
    <source>
        <dbReference type="Google" id="ProtNLM"/>
    </source>
</evidence>